<dbReference type="Proteomes" id="UP001347796">
    <property type="component" value="Unassembled WGS sequence"/>
</dbReference>
<feature type="transmembrane region" description="Helical" evidence="6">
    <location>
        <begin position="118"/>
        <end position="138"/>
    </location>
</feature>
<dbReference type="InterPro" id="IPR019402">
    <property type="entry name" value="CWH43_N"/>
</dbReference>
<evidence type="ECO:0000256" key="4">
    <source>
        <dbReference type="ARBA" id="ARBA00022989"/>
    </source>
</evidence>
<feature type="transmembrane region" description="Helical" evidence="6">
    <location>
        <begin position="7"/>
        <end position="33"/>
    </location>
</feature>
<dbReference type="InterPro" id="IPR050911">
    <property type="entry name" value="DRAM/TMEM150_Autophagy_Mod"/>
</dbReference>
<comment type="similarity">
    <text evidence="2">Belongs to the DRAM/TMEM150 family.</text>
</comment>
<organism evidence="8 9">
    <name type="scientific">Patella caerulea</name>
    <name type="common">Rayed Mediterranean limpet</name>
    <dbReference type="NCBI Taxonomy" id="87958"/>
    <lineage>
        <taxon>Eukaryota</taxon>
        <taxon>Metazoa</taxon>
        <taxon>Spiralia</taxon>
        <taxon>Lophotrochozoa</taxon>
        <taxon>Mollusca</taxon>
        <taxon>Gastropoda</taxon>
        <taxon>Patellogastropoda</taxon>
        <taxon>Patelloidea</taxon>
        <taxon>Patellidae</taxon>
        <taxon>Patella</taxon>
    </lineage>
</organism>
<evidence type="ECO:0000256" key="6">
    <source>
        <dbReference type="SAM" id="Phobius"/>
    </source>
</evidence>
<keyword evidence="5 6" id="KW-0472">Membrane</keyword>
<keyword evidence="3 6" id="KW-0812">Transmembrane</keyword>
<accession>A0AAN8KAR6</accession>
<feature type="transmembrane region" description="Helical" evidence="6">
    <location>
        <begin position="202"/>
        <end position="224"/>
    </location>
</feature>
<dbReference type="AlphaFoldDB" id="A0AAN8KAR6"/>
<evidence type="ECO:0000256" key="5">
    <source>
        <dbReference type="ARBA" id="ARBA00023136"/>
    </source>
</evidence>
<keyword evidence="4 6" id="KW-1133">Transmembrane helix</keyword>
<dbReference type="EMBL" id="JAZGQO010000002">
    <property type="protein sequence ID" value="KAK6189855.1"/>
    <property type="molecule type" value="Genomic_DNA"/>
</dbReference>
<proteinExistence type="inferred from homology"/>
<evidence type="ECO:0000313" key="8">
    <source>
        <dbReference type="EMBL" id="KAK6189855.1"/>
    </source>
</evidence>
<feature type="transmembrane region" description="Helical" evidence="6">
    <location>
        <begin position="53"/>
        <end position="73"/>
    </location>
</feature>
<dbReference type="Pfam" id="PF10277">
    <property type="entry name" value="Frag1"/>
    <property type="match status" value="1"/>
</dbReference>
<comment type="subcellular location">
    <subcellularLocation>
        <location evidence="1">Endomembrane system</location>
        <topology evidence="1">Multi-pass membrane protein</topology>
    </subcellularLocation>
</comment>
<dbReference type="GO" id="GO:0012505">
    <property type="term" value="C:endomembrane system"/>
    <property type="evidence" value="ECO:0007669"/>
    <property type="project" value="UniProtKB-SubCell"/>
</dbReference>
<feature type="transmembrane region" description="Helical" evidence="6">
    <location>
        <begin position="94"/>
        <end position="112"/>
    </location>
</feature>
<protein>
    <recommendedName>
        <fullName evidence="7">CWH43-like N-terminal domain-containing protein</fullName>
    </recommendedName>
</protein>
<evidence type="ECO:0000256" key="3">
    <source>
        <dbReference type="ARBA" id="ARBA00022692"/>
    </source>
</evidence>
<dbReference type="PANTHER" id="PTHR21324:SF2">
    <property type="entry name" value="EG:22E5.9 PROTEIN"/>
    <property type="match status" value="1"/>
</dbReference>
<feature type="domain" description="CWH43-like N-terminal" evidence="7">
    <location>
        <begin position="9"/>
        <end position="229"/>
    </location>
</feature>
<dbReference type="PANTHER" id="PTHR21324">
    <property type="entry name" value="FASTING-INDUCIBLE INTEGRAL MEMBRANE PROTEIN TM6P1-RELATED"/>
    <property type="match status" value="1"/>
</dbReference>
<evidence type="ECO:0000259" key="7">
    <source>
        <dbReference type="Pfam" id="PF10277"/>
    </source>
</evidence>
<feature type="transmembrane region" description="Helical" evidence="6">
    <location>
        <begin position="159"/>
        <end position="182"/>
    </location>
</feature>
<sequence length="267" mass="29923">MVTYRGHFILIALTILFPLTCIISYTMAVLLGHVNAWFPYISDTGTRPPESCVFGFLLGIYALICAKAIHLRYRQVSIYYTDSNRNILLITNKVGLFIGWSAALGIYLVANFQETNVLAVHLIGAFLAFVIGCVYMWVQTVISYRTSLLPGHSHNYTRLRLFLTVLNTLGIIVFLVFATIASSKKPKDDQHWGPGSDGFTEHVVSTLLEWVVAFIATGYFLTFAKEFHKFELQEAKLNFLESGSNFELGGKSTEETPPVTINGIENY</sequence>
<keyword evidence="9" id="KW-1185">Reference proteome</keyword>
<evidence type="ECO:0000256" key="2">
    <source>
        <dbReference type="ARBA" id="ARBA00006565"/>
    </source>
</evidence>
<evidence type="ECO:0000313" key="9">
    <source>
        <dbReference type="Proteomes" id="UP001347796"/>
    </source>
</evidence>
<evidence type="ECO:0000256" key="1">
    <source>
        <dbReference type="ARBA" id="ARBA00004127"/>
    </source>
</evidence>
<comment type="caution">
    <text evidence="8">The sequence shown here is derived from an EMBL/GenBank/DDBJ whole genome shotgun (WGS) entry which is preliminary data.</text>
</comment>
<gene>
    <name evidence="8" type="ORF">SNE40_001835</name>
</gene>
<name>A0AAN8KAR6_PATCE</name>
<reference evidence="8 9" key="1">
    <citation type="submission" date="2024-01" db="EMBL/GenBank/DDBJ databases">
        <title>The genome of the rayed Mediterranean limpet Patella caerulea (Linnaeus, 1758).</title>
        <authorList>
            <person name="Anh-Thu Weber A."/>
            <person name="Halstead-Nussloch G."/>
        </authorList>
    </citation>
    <scope>NUCLEOTIDE SEQUENCE [LARGE SCALE GENOMIC DNA]</scope>
    <source>
        <strain evidence="8">AATW-2023a</strain>
        <tissue evidence="8">Whole specimen</tissue>
    </source>
</reference>